<keyword evidence="13" id="KW-0206">Cytoskeleton</keyword>
<evidence type="ECO:0000256" key="11">
    <source>
        <dbReference type="ARBA" id="ARBA00022838"/>
    </source>
</evidence>
<comment type="subcellular location">
    <subcellularLocation>
        <location evidence="3">Chromosome</location>
        <location evidence="3">Centromere</location>
        <location evidence="3">Kinetochore</location>
    </subcellularLocation>
    <subcellularLocation>
        <location evidence="2">Cytoplasm</location>
        <location evidence="2">Cytoskeleton</location>
        <location evidence="2">Spindle</location>
    </subcellularLocation>
    <subcellularLocation>
        <location evidence="1">Nucleus</location>
    </subcellularLocation>
</comment>
<dbReference type="AlphaFoldDB" id="A0A1D8NBR4"/>
<dbReference type="GO" id="GO:0042729">
    <property type="term" value="C:DASH complex"/>
    <property type="evidence" value="ECO:0007669"/>
    <property type="project" value="InterPro"/>
</dbReference>
<dbReference type="KEGG" id="yli:2909969"/>
<keyword evidence="9" id="KW-0498">Mitosis</keyword>
<sequence>MSVRDSLLGLKESMETPLAQDPREREDQLQKELRQLQELNLVIENTREAVRAATLHVETVQANVNSSHLLADKWNTIMAQTSHTYSLLNDSTWHGRMAEQEQHEQRMRELELQHQREEEDRLQREAQMAEQAQIQAKQEEEKRERQERMKRRLYRGGSVRGGGIRRGGVRRG</sequence>
<dbReference type="Proteomes" id="UP000182444">
    <property type="component" value="Chromosome 1C"/>
</dbReference>
<keyword evidence="14" id="KW-0539">Nucleus</keyword>
<dbReference type="RefSeq" id="XP_501993.3">
    <property type="nucleotide sequence ID" value="XM_501993.3"/>
</dbReference>
<feature type="compositionally biased region" description="Basic and acidic residues" evidence="19">
    <location>
        <begin position="137"/>
        <end position="147"/>
    </location>
</feature>
<comment type="similarity">
    <text evidence="4">Belongs to the DASH complex DUO1 family.</text>
</comment>
<evidence type="ECO:0000256" key="9">
    <source>
        <dbReference type="ARBA" id="ARBA00022776"/>
    </source>
</evidence>
<evidence type="ECO:0000256" key="2">
    <source>
        <dbReference type="ARBA" id="ARBA00004186"/>
    </source>
</evidence>
<feature type="compositionally biased region" description="Low complexity" evidence="19">
    <location>
        <begin position="125"/>
        <end position="136"/>
    </location>
</feature>
<dbReference type="GO" id="GO:0007059">
    <property type="term" value="P:chromosome segregation"/>
    <property type="evidence" value="ECO:0007669"/>
    <property type="project" value="UniProtKB-KW"/>
</dbReference>
<evidence type="ECO:0000256" key="6">
    <source>
        <dbReference type="ARBA" id="ARBA00022490"/>
    </source>
</evidence>
<dbReference type="Pfam" id="PF08651">
    <property type="entry name" value="DASH_Duo1"/>
    <property type="match status" value="1"/>
</dbReference>
<evidence type="ECO:0000256" key="7">
    <source>
        <dbReference type="ARBA" id="ARBA00022618"/>
    </source>
</evidence>
<evidence type="ECO:0000256" key="19">
    <source>
        <dbReference type="SAM" id="MobiDB-lite"/>
    </source>
</evidence>
<evidence type="ECO:0000256" key="13">
    <source>
        <dbReference type="ARBA" id="ARBA00023212"/>
    </source>
</evidence>
<evidence type="ECO:0000256" key="4">
    <source>
        <dbReference type="ARBA" id="ARBA00005366"/>
    </source>
</evidence>
<keyword evidence="15" id="KW-0131">Cell cycle</keyword>
<evidence type="ECO:0000256" key="10">
    <source>
        <dbReference type="ARBA" id="ARBA00022829"/>
    </source>
</evidence>
<keyword evidence="5" id="KW-0158">Chromosome</keyword>
<reference evidence="20 21" key="1">
    <citation type="journal article" date="2016" name="PLoS ONE">
        <title>Sequence Assembly of Yarrowia lipolytica Strain W29/CLIB89 Shows Transposable Element Diversity.</title>
        <authorList>
            <person name="Magnan C."/>
            <person name="Yu J."/>
            <person name="Chang I."/>
            <person name="Jahn E."/>
            <person name="Kanomata Y."/>
            <person name="Wu J."/>
            <person name="Zeller M."/>
            <person name="Oakes M."/>
            <person name="Baldi P."/>
            <person name="Sandmeyer S."/>
        </authorList>
    </citation>
    <scope>NUCLEOTIDE SEQUENCE [LARGE SCALE GENOMIC DNA]</scope>
    <source>
        <strain evidence="21">CLIB89(W29)</strain>
    </source>
</reference>
<feature type="region of interest" description="Disordered" evidence="19">
    <location>
        <begin position="114"/>
        <end position="172"/>
    </location>
</feature>
<proteinExistence type="inferred from homology"/>
<keyword evidence="6" id="KW-0963">Cytoplasm</keyword>
<evidence type="ECO:0000256" key="16">
    <source>
        <dbReference type="ARBA" id="ARBA00023328"/>
    </source>
</evidence>
<keyword evidence="7" id="KW-0132">Cell division</keyword>
<keyword evidence="16" id="KW-0137">Centromere</keyword>
<keyword evidence="10" id="KW-0159">Chromosome partition</keyword>
<keyword evidence="12" id="KW-0175">Coiled coil</keyword>
<evidence type="ECO:0000256" key="12">
    <source>
        <dbReference type="ARBA" id="ARBA00023054"/>
    </source>
</evidence>
<keyword evidence="11" id="KW-0995">Kinetochore</keyword>
<organism evidence="20 21">
    <name type="scientific">Yarrowia lipolytica</name>
    <name type="common">Candida lipolytica</name>
    <dbReference type="NCBI Taxonomy" id="4952"/>
    <lineage>
        <taxon>Eukaryota</taxon>
        <taxon>Fungi</taxon>
        <taxon>Dikarya</taxon>
        <taxon>Ascomycota</taxon>
        <taxon>Saccharomycotina</taxon>
        <taxon>Dipodascomycetes</taxon>
        <taxon>Dipodascales</taxon>
        <taxon>Dipodascales incertae sedis</taxon>
        <taxon>Yarrowia</taxon>
    </lineage>
</organism>
<protein>
    <recommendedName>
        <fullName evidence="17">DASH complex subunit DUO1</fullName>
    </recommendedName>
    <alternativeName>
        <fullName evidence="18">Outer kinetochore protein DUO1</fullName>
    </alternativeName>
</protein>
<evidence type="ECO:0000256" key="1">
    <source>
        <dbReference type="ARBA" id="ARBA00004123"/>
    </source>
</evidence>
<dbReference type="GeneID" id="2909969"/>
<name>A0A1D8NBR4_YARLL</name>
<dbReference type="GO" id="GO:0051301">
    <property type="term" value="P:cell division"/>
    <property type="evidence" value="ECO:0007669"/>
    <property type="project" value="UniProtKB-KW"/>
</dbReference>
<feature type="compositionally biased region" description="Basic and acidic residues" evidence="19">
    <location>
        <begin position="114"/>
        <end position="124"/>
    </location>
</feature>
<dbReference type="InterPro" id="IPR013960">
    <property type="entry name" value="DASH_Duo1"/>
</dbReference>
<feature type="region of interest" description="Disordered" evidence="19">
    <location>
        <begin position="1"/>
        <end position="24"/>
    </location>
</feature>
<evidence type="ECO:0000256" key="14">
    <source>
        <dbReference type="ARBA" id="ARBA00023242"/>
    </source>
</evidence>
<evidence type="ECO:0000256" key="5">
    <source>
        <dbReference type="ARBA" id="ARBA00022454"/>
    </source>
</evidence>
<dbReference type="OMA" id="QNIAITH"/>
<dbReference type="VEuPathDB" id="FungiDB:YALI0_C18975g"/>
<dbReference type="GO" id="GO:0000278">
    <property type="term" value="P:mitotic cell cycle"/>
    <property type="evidence" value="ECO:0007669"/>
    <property type="project" value="InterPro"/>
</dbReference>
<evidence type="ECO:0000256" key="15">
    <source>
        <dbReference type="ARBA" id="ARBA00023306"/>
    </source>
</evidence>
<keyword evidence="8" id="KW-0493">Microtubule</keyword>
<accession>A0A1D8NBR4</accession>
<evidence type="ECO:0000256" key="17">
    <source>
        <dbReference type="ARBA" id="ARBA00044152"/>
    </source>
</evidence>
<dbReference type="EMBL" id="CP017555">
    <property type="protein sequence ID" value="AOW03067.1"/>
    <property type="molecule type" value="Genomic_DNA"/>
</dbReference>
<dbReference type="GO" id="GO:0005874">
    <property type="term" value="C:microtubule"/>
    <property type="evidence" value="ECO:0007669"/>
    <property type="project" value="UniProtKB-KW"/>
</dbReference>
<gene>
    <name evidence="20" type="ORF">YALI1_C26106g</name>
</gene>
<dbReference type="GO" id="GO:0072686">
    <property type="term" value="C:mitotic spindle"/>
    <property type="evidence" value="ECO:0007669"/>
    <property type="project" value="InterPro"/>
</dbReference>
<dbReference type="PANTHER" id="PTHR28216:SF1">
    <property type="entry name" value="DASH COMPLEX SUBUNIT DUO1"/>
    <property type="match status" value="1"/>
</dbReference>
<evidence type="ECO:0000313" key="21">
    <source>
        <dbReference type="Proteomes" id="UP000182444"/>
    </source>
</evidence>
<evidence type="ECO:0000256" key="18">
    <source>
        <dbReference type="ARBA" id="ARBA00044358"/>
    </source>
</evidence>
<evidence type="ECO:0000256" key="8">
    <source>
        <dbReference type="ARBA" id="ARBA00022701"/>
    </source>
</evidence>
<evidence type="ECO:0000313" key="20">
    <source>
        <dbReference type="EMBL" id="AOW03067.1"/>
    </source>
</evidence>
<evidence type="ECO:0000256" key="3">
    <source>
        <dbReference type="ARBA" id="ARBA00004629"/>
    </source>
</evidence>
<dbReference type="PANTHER" id="PTHR28216">
    <property type="entry name" value="DASH COMPLEX SUBUNIT DUO1"/>
    <property type="match status" value="1"/>
</dbReference>
<dbReference type="VEuPathDB" id="FungiDB:YALI1_C26106g"/>